<accession>A0A936K5W6</accession>
<feature type="transmembrane region" description="Helical" evidence="1">
    <location>
        <begin position="21"/>
        <end position="39"/>
    </location>
</feature>
<sequence>MSIWTDQTPSKRCDWIDQLRGWAVIVMIEVHVVNVYLHAGLRPDWLNYLNGLVAPSFTMAAGYSLVISTFRTDGTLRPFWPDTARRLGFILLCAYALHAPGITAADWTVLNTAQKARELFKIDVLQCIVFSLLILQLLARLVRNPRVFTGLALGIAVFVPLVAPHMWAHGVADGLWLPIRGLFNGNTDRGVSALFPLFPWIAFPAFGAFLGGLYRHLRVEPVNGRARWSEPRFLAGLAVLGGLLLAWGASRQQTWLWGGQWLQENGTWMLHSQTGAFTYAELGAIANTTLPSVAARAGWILLGGALMGAIELVRPRWNGPNPVKAASAESLLLYMLHLNMIFSVLLAPAVIGLTGWGWGSLGWPGTLLMTALIIGLNLWAGVAWQRVRQTPERMRWLQQKAVAVLGVWFVVGGWWTFRHFLQSPELAKEPYRFLNAARTRKGLPPTPDGLTRDPEEFFREAERRRMQLSAGARAELSRQILARRESR</sequence>
<feature type="transmembrane region" description="Helical" evidence="1">
    <location>
        <begin position="119"/>
        <end position="139"/>
    </location>
</feature>
<dbReference type="AlphaFoldDB" id="A0A936K5W6"/>
<dbReference type="EMBL" id="JADKCH010000005">
    <property type="protein sequence ID" value="MBK8572436.1"/>
    <property type="molecule type" value="Genomic_DNA"/>
</dbReference>
<feature type="transmembrane region" description="Helical" evidence="1">
    <location>
        <begin position="87"/>
        <end position="107"/>
    </location>
</feature>
<protein>
    <submittedName>
        <fullName evidence="3">DUF1624 domain-containing protein</fullName>
    </submittedName>
</protein>
<feature type="transmembrane region" description="Helical" evidence="1">
    <location>
        <begin position="293"/>
        <end position="310"/>
    </location>
</feature>
<evidence type="ECO:0000313" key="4">
    <source>
        <dbReference type="Proteomes" id="UP000709959"/>
    </source>
</evidence>
<keyword evidence="1" id="KW-0812">Transmembrane</keyword>
<evidence type="ECO:0000256" key="1">
    <source>
        <dbReference type="SAM" id="Phobius"/>
    </source>
</evidence>
<evidence type="ECO:0000259" key="2">
    <source>
        <dbReference type="Pfam" id="PF07786"/>
    </source>
</evidence>
<dbReference type="Pfam" id="PF07786">
    <property type="entry name" value="HGSNAT_cat"/>
    <property type="match status" value="1"/>
</dbReference>
<feature type="transmembrane region" description="Helical" evidence="1">
    <location>
        <begin position="401"/>
        <end position="417"/>
    </location>
</feature>
<dbReference type="InterPro" id="IPR012429">
    <property type="entry name" value="HGSNAT_cat"/>
</dbReference>
<evidence type="ECO:0000313" key="3">
    <source>
        <dbReference type="EMBL" id="MBK8572436.1"/>
    </source>
</evidence>
<feature type="transmembrane region" description="Helical" evidence="1">
    <location>
        <begin position="151"/>
        <end position="170"/>
    </location>
</feature>
<proteinExistence type="predicted"/>
<gene>
    <name evidence="3" type="ORF">IPN91_07240</name>
</gene>
<organism evidence="3 4">
    <name type="scientific">Candidatus Geothrix odensensis</name>
    <dbReference type="NCBI Taxonomy" id="2954440"/>
    <lineage>
        <taxon>Bacteria</taxon>
        <taxon>Pseudomonadati</taxon>
        <taxon>Acidobacteriota</taxon>
        <taxon>Holophagae</taxon>
        <taxon>Holophagales</taxon>
        <taxon>Holophagaceae</taxon>
        <taxon>Geothrix</taxon>
    </lineage>
</organism>
<feature type="transmembrane region" description="Helical" evidence="1">
    <location>
        <begin position="233"/>
        <end position="250"/>
    </location>
</feature>
<feature type="domain" description="Heparan-alpha-glucosaminide N-acetyltransferase catalytic" evidence="2">
    <location>
        <begin position="12"/>
        <end position="241"/>
    </location>
</feature>
<feature type="transmembrane region" description="Helical" evidence="1">
    <location>
        <begin position="190"/>
        <end position="213"/>
    </location>
</feature>
<name>A0A936K5W6_9BACT</name>
<feature type="transmembrane region" description="Helical" evidence="1">
    <location>
        <begin position="361"/>
        <end position="380"/>
    </location>
</feature>
<keyword evidence="1" id="KW-0472">Membrane</keyword>
<comment type="caution">
    <text evidence="3">The sequence shown here is derived from an EMBL/GenBank/DDBJ whole genome shotgun (WGS) entry which is preliminary data.</text>
</comment>
<feature type="transmembrane region" description="Helical" evidence="1">
    <location>
        <begin position="45"/>
        <end position="66"/>
    </location>
</feature>
<dbReference type="Proteomes" id="UP000709959">
    <property type="component" value="Unassembled WGS sequence"/>
</dbReference>
<feature type="transmembrane region" description="Helical" evidence="1">
    <location>
        <begin position="331"/>
        <end position="355"/>
    </location>
</feature>
<keyword evidence="1" id="KW-1133">Transmembrane helix</keyword>
<reference evidence="3 4" key="1">
    <citation type="submission" date="2020-10" db="EMBL/GenBank/DDBJ databases">
        <title>Connecting structure to function with the recovery of over 1000 high-quality activated sludge metagenome-assembled genomes encoding full-length rRNA genes using long-read sequencing.</title>
        <authorList>
            <person name="Singleton C.M."/>
            <person name="Petriglieri F."/>
            <person name="Kristensen J.M."/>
            <person name="Kirkegaard R.H."/>
            <person name="Michaelsen T.Y."/>
            <person name="Andersen M.H."/>
            <person name="Karst S.M."/>
            <person name="Dueholm M.S."/>
            <person name="Nielsen P.H."/>
            <person name="Albertsen M."/>
        </authorList>
    </citation>
    <scope>NUCLEOTIDE SEQUENCE [LARGE SCALE GENOMIC DNA]</scope>
    <source>
        <strain evidence="3">OdNE_18-Q3-R46-58_MAXAC.008</strain>
    </source>
</reference>